<dbReference type="AlphaFoldDB" id="A0A250J666"/>
<dbReference type="Pfam" id="PF01863">
    <property type="entry name" value="YgjP-like"/>
    <property type="match status" value="1"/>
</dbReference>
<dbReference type="InterPro" id="IPR053136">
    <property type="entry name" value="UTP_pyrophosphatase-like"/>
</dbReference>
<dbReference type="KEGG" id="cfus:CYFUS_004863"/>
<reference evidence="2 3" key="1">
    <citation type="submission" date="2017-06" db="EMBL/GenBank/DDBJ databases">
        <title>Sequencing and comparative analysis of myxobacterial genomes.</title>
        <authorList>
            <person name="Rupp O."/>
            <person name="Goesmann A."/>
            <person name="Sogaard-Andersen L."/>
        </authorList>
    </citation>
    <scope>NUCLEOTIDE SEQUENCE [LARGE SCALE GENOMIC DNA]</scope>
    <source>
        <strain evidence="2 3">DSM 52655</strain>
    </source>
</reference>
<dbReference type="InterPro" id="IPR002725">
    <property type="entry name" value="YgjP-like_metallopeptidase"/>
</dbReference>
<dbReference type="RefSeq" id="WP_095987457.1">
    <property type="nucleotide sequence ID" value="NZ_CP022098.1"/>
</dbReference>
<organism evidence="2 3">
    <name type="scientific">Cystobacter fuscus</name>
    <dbReference type="NCBI Taxonomy" id="43"/>
    <lineage>
        <taxon>Bacteria</taxon>
        <taxon>Pseudomonadati</taxon>
        <taxon>Myxococcota</taxon>
        <taxon>Myxococcia</taxon>
        <taxon>Myxococcales</taxon>
        <taxon>Cystobacterineae</taxon>
        <taxon>Archangiaceae</taxon>
        <taxon>Cystobacter</taxon>
    </lineage>
</organism>
<accession>A0A250J666</accession>
<name>A0A250J666_9BACT</name>
<dbReference type="EMBL" id="CP022098">
    <property type="protein sequence ID" value="ATB39419.1"/>
    <property type="molecule type" value="Genomic_DNA"/>
</dbReference>
<sequence length="249" mass="28883">MTIETHTLTVSGVRVAVVRKAIKNLHLGVYPPDGRVRVAAPLAVSDAAVRVAVISKLPWIKRQQAAFEHQPRESEREMVSGESHYFLGRRYRLDVVDAMGANRVVLRNRRTLELHVQRGADAEYRKQLLYRWYRERLRELVPPLLEKWEAAIGVKVAGWGIKKMKTKWGSCNAEARRLWLNLELAKKPPECIEYLIIHELVHLLVRHHDDRFNALMDRHLPKWRLVRQSLNVAPLANDAWELKDSGARH</sequence>
<dbReference type="Gene3D" id="3.30.2010.10">
    <property type="entry name" value="Metalloproteases ('zincins'), catalytic domain"/>
    <property type="match status" value="1"/>
</dbReference>
<gene>
    <name evidence="2" type="ORF">CYFUS_004863</name>
</gene>
<proteinExistence type="predicted"/>
<evidence type="ECO:0000313" key="2">
    <source>
        <dbReference type="EMBL" id="ATB39419.1"/>
    </source>
</evidence>
<evidence type="ECO:0000313" key="3">
    <source>
        <dbReference type="Proteomes" id="UP000217257"/>
    </source>
</evidence>
<dbReference type="Proteomes" id="UP000217257">
    <property type="component" value="Chromosome"/>
</dbReference>
<evidence type="ECO:0000259" key="1">
    <source>
        <dbReference type="Pfam" id="PF01863"/>
    </source>
</evidence>
<dbReference type="PANTHER" id="PTHR30399:SF1">
    <property type="entry name" value="UTP PYROPHOSPHATASE"/>
    <property type="match status" value="1"/>
</dbReference>
<dbReference type="PANTHER" id="PTHR30399">
    <property type="entry name" value="UNCHARACTERIZED PROTEIN YGJP"/>
    <property type="match status" value="1"/>
</dbReference>
<feature type="domain" description="YgjP-like metallopeptidase" evidence="1">
    <location>
        <begin position="28"/>
        <end position="231"/>
    </location>
</feature>
<dbReference type="CDD" id="cd07344">
    <property type="entry name" value="M48_yhfN_like"/>
    <property type="match status" value="1"/>
</dbReference>
<protein>
    <recommendedName>
        <fullName evidence="1">YgjP-like metallopeptidase domain-containing protein</fullName>
    </recommendedName>
</protein>